<dbReference type="Proteomes" id="UP000023152">
    <property type="component" value="Unassembled WGS sequence"/>
</dbReference>
<evidence type="ECO:0000256" key="1">
    <source>
        <dbReference type="ARBA" id="ARBA00001946"/>
    </source>
</evidence>
<dbReference type="EMBL" id="ASPP01006616">
    <property type="protein sequence ID" value="ETO28531.1"/>
    <property type="molecule type" value="Genomic_DNA"/>
</dbReference>
<dbReference type="Pfam" id="PF05770">
    <property type="entry name" value="Ins134_P3_kin"/>
    <property type="match status" value="1"/>
</dbReference>
<name>X6NR91_RETFI</name>
<evidence type="ECO:0000313" key="13">
    <source>
        <dbReference type="Proteomes" id="UP000023152"/>
    </source>
</evidence>
<keyword evidence="9" id="KW-0460">Magnesium</keyword>
<dbReference type="GO" id="GO:0032957">
    <property type="term" value="P:inositol trisphosphate metabolic process"/>
    <property type="evidence" value="ECO:0007669"/>
    <property type="project" value="InterPro"/>
</dbReference>
<gene>
    <name evidence="12" type="ORF">RFI_08598</name>
</gene>
<keyword evidence="7" id="KW-0418">Kinase</keyword>
<evidence type="ECO:0000256" key="4">
    <source>
        <dbReference type="ARBA" id="ARBA00022679"/>
    </source>
</evidence>
<dbReference type="AlphaFoldDB" id="X6NR91"/>
<keyword evidence="13" id="KW-1185">Reference proteome</keyword>
<dbReference type="OrthoDB" id="25308at2759"/>
<evidence type="ECO:0000256" key="5">
    <source>
        <dbReference type="ARBA" id="ARBA00022723"/>
    </source>
</evidence>
<evidence type="ECO:0000256" key="7">
    <source>
        <dbReference type="ARBA" id="ARBA00022777"/>
    </source>
</evidence>
<protein>
    <recommendedName>
        <fullName evidence="3">inositol-1,3,4-trisphosphate 5/6-kinase</fullName>
        <ecNumber evidence="3">2.7.1.159</ecNumber>
    </recommendedName>
</protein>
<proteinExistence type="inferred from homology"/>
<sequence>MFSTETSKKHFTYIAGGNLVEIDKLNDRWHVISTIDKAKIVLKLPKSNREVSVVFPNSALITAKQLAAAHKLYKAFGIKAFDLIDQTKEEQTTNGTDNRKVKKEENDKVLEEHEEEQVKKLVRQIQTNMKFPLYAKPRQSGTSHADFNRNKEVAHHLFIIPNIEMLLSEDTLNHDYDWVVQEYVDHKQMCYKIYALGCHVFASINDSTPNVDEISLLSTMSYIYLYHFFPSFYSLNTCSFFYALFVCVLTINNYQVSAHQHDDEKNNDNETSSSKYHFKTTGKGVLLINSKNVSKKQCKDQTTLENWKESFITICKRLRNILQIDMFGVDILFDSKNDQKMFIVDLNYFPSYKSVNNFHSVFWQYILWQYRECIVRGKIE</sequence>
<comment type="cofactor">
    <cofactor evidence="1">
        <name>Mg(2+)</name>
        <dbReference type="ChEBI" id="CHEBI:18420"/>
    </cofactor>
</comment>
<keyword evidence="6" id="KW-0547">Nucleotide-binding</keyword>
<dbReference type="GO" id="GO:0052726">
    <property type="term" value="F:inositol-1,3,4-trisphosphate 5-kinase activity"/>
    <property type="evidence" value="ECO:0007669"/>
    <property type="project" value="InterPro"/>
</dbReference>
<dbReference type="GO" id="GO:0052725">
    <property type="term" value="F:inositol-1,3,4-trisphosphate 6-kinase activity"/>
    <property type="evidence" value="ECO:0007669"/>
    <property type="project" value="InterPro"/>
</dbReference>
<evidence type="ECO:0000259" key="11">
    <source>
        <dbReference type="Pfam" id="PF05770"/>
    </source>
</evidence>
<dbReference type="Gene3D" id="3.30.470.20">
    <property type="entry name" value="ATP-grasp fold, B domain"/>
    <property type="match status" value="1"/>
</dbReference>
<keyword evidence="4" id="KW-0808">Transferase</keyword>
<dbReference type="InterPro" id="IPR040464">
    <property type="entry name" value="InsP(3)kin_ATP-grasp"/>
</dbReference>
<dbReference type="GO" id="GO:0000287">
    <property type="term" value="F:magnesium ion binding"/>
    <property type="evidence" value="ECO:0007669"/>
    <property type="project" value="InterPro"/>
</dbReference>
<dbReference type="PANTHER" id="PTHR14217">
    <property type="entry name" value="INOSITOL-TETRAKISPHOSPHATE 1-KINASE"/>
    <property type="match status" value="1"/>
</dbReference>
<reference evidence="12 13" key="1">
    <citation type="journal article" date="2013" name="Curr. Biol.">
        <title>The Genome of the Foraminiferan Reticulomyxa filosa.</title>
        <authorList>
            <person name="Glockner G."/>
            <person name="Hulsmann N."/>
            <person name="Schleicher M."/>
            <person name="Noegel A.A."/>
            <person name="Eichinger L."/>
            <person name="Gallinger C."/>
            <person name="Pawlowski J."/>
            <person name="Sierra R."/>
            <person name="Euteneuer U."/>
            <person name="Pillet L."/>
            <person name="Moustafa A."/>
            <person name="Platzer M."/>
            <person name="Groth M."/>
            <person name="Szafranski K."/>
            <person name="Schliwa M."/>
        </authorList>
    </citation>
    <scope>NUCLEOTIDE SEQUENCE [LARGE SCALE GENOMIC DNA]</scope>
</reference>
<organism evidence="12 13">
    <name type="scientific">Reticulomyxa filosa</name>
    <dbReference type="NCBI Taxonomy" id="46433"/>
    <lineage>
        <taxon>Eukaryota</taxon>
        <taxon>Sar</taxon>
        <taxon>Rhizaria</taxon>
        <taxon>Retaria</taxon>
        <taxon>Foraminifera</taxon>
        <taxon>Monothalamids</taxon>
        <taxon>Reticulomyxidae</taxon>
        <taxon>Reticulomyxa</taxon>
    </lineage>
</organism>
<dbReference type="GO" id="GO:0047325">
    <property type="term" value="F:inositol-3,4,5,6-tetrakisphosphate 1-kinase activity"/>
    <property type="evidence" value="ECO:0007669"/>
    <property type="project" value="InterPro"/>
</dbReference>
<accession>X6NR91</accession>
<dbReference type="InterPro" id="IPR008656">
    <property type="entry name" value="Inositol_tetrakis-P_1-kinase"/>
</dbReference>
<evidence type="ECO:0000313" key="12">
    <source>
        <dbReference type="EMBL" id="ETO28531.1"/>
    </source>
</evidence>
<feature type="domain" description="Inositol 1,3,4-trisphosphate 5/6-kinase ATP-grasp" evidence="11">
    <location>
        <begin position="295"/>
        <end position="367"/>
    </location>
</feature>
<dbReference type="GO" id="GO:0005524">
    <property type="term" value="F:ATP binding"/>
    <property type="evidence" value="ECO:0007669"/>
    <property type="project" value="UniProtKB-KW"/>
</dbReference>
<comment type="similarity">
    <text evidence="2">Belongs to the ITPK1 family.</text>
</comment>
<evidence type="ECO:0000256" key="6">
    <source>
        <dbReference type="ARBA" id="ARBA00022741"/>
    </source>
</evidence>
<evidence type="ECO:0000256" key="3">
    <source>
        <dbReference type="ARBA" id="ARBA00012017"/>
    </source>
</evidence>
<evidence type="ECO:0000256" key="8">
    <source>
        <dbReference type="ARBA" id="ARBA00022840"/>
    </source>
</evidence>
<feature type="region of interest" description="Disordered" evidence="10">
    <location>
        <begin position="90"/>
        <end position="113"/>
    </location>
</feature>
<keyword evidence="5" id="KW-0479">Metal-binding</keyword>
<comment type="caution">
    <text evidence="12">The sequence shown here is derived from an EMBL/GenBank/DDBJ whole genome shotgun (WGS) entry which is preliminary data.</text>
</comment>
<dbReference type="PANTHER" id="PTHR14217:SF1">
    <property type="entry name" value="INOSITOL-TETRAKISPHOSPHATE 1-KINASE"/>
    <property type="match status" value="1"/>
</dbReference>
<dbReference type="EC" id="2.7.1.159" evidence="3"/>
<keyword evidence="8" id="KW-0067">ATP-binding</keyword>
<dbReference type="GO" id="GO:0005737">
    <property type="term" value="C:cytoplasm"/>
    <property type="evidence" value="ECO:0007669"/>
    <property type="project" value="TreeGrafter"/>
</dbReference>
<evidence type="ECO:0000256" key="10">
    <source>
        <dbReference type="SAM" id="MobiDB-lite"/>
    </source>
</evidence>
<evidence type="ECO:0000256" key="2">
    <source>
        <dbReference type="ARBA" id="ARBA00009601"/>
    </source>
</evidence>
<evidence type="ECO:0000256" key="9">
    <source>
        <dbReference type="ARBA" id="ARBA00022842"/>
    </source>
</evidence>